<evidence type="ECO:0000313" key="2">
    <source>
        <dbReference type="EMBL" id="OWK33823.1"/>
    </source>
</evidence>
<dbReference type="Gene3D" id="1.10.10.10">
    <property type="entry name" value="Winged helix-like DNA-binding domain superfamily/Winged helix DNA-binding domain"/>
    <property type="match status" value="1"/>
</dbReference>
<reference evidence="2 3" key="1">
    <citation type="submission" date="2017-03" db="EMBL/GenBank/DDBJ databases">
        <title>Genome sequence of Sphingomonas dokdonensis DSM 21029.</title>
        <authorList>
            <person name="Poehlein A."/>
            <person name="Wuebbeler J.H."/>
            <person name="Steinbuechel A."/>
            <person name="Daniel R."/>
        </authorList>
    </citation>
    <scope>NUCLEOTIDE SEQUENCE [LARGE SCALE GENOMIC DNA]</scope>
    <source>
        <strain evidence="2 3">DSM 21029</strain>
    </source>
</reference>
<protein>
    <submittedName>
        <fullName evidence="2">HTH-type transcriptional regulator MhqR</fullName>
    </submittedName>
</protein>
<sequence length="174" mass="18579">MAFLCAPANDGYSATMDSEIARATLKALRRVLRAAEGGTRKLAAATGLTPSQLLVLREIAGGQDVTPGQVAQRLQFSQATITAIVDRLVALELATRVRSEADKRRMLLSSTAKGRNCLNDAPDMLQEVFEARFAALPAWEQAMVLASTERLADILGTGDMDAAPLLDSGPIDRP</sequence>
<dbReference type="Pfam" id="PF12802">
    <property type="entry name" value="MarR_2"/>
    <property type="match status" value="1"/>
</dbReference>
<evidence type="ECO:0000313" key="3">
    <source>
        <dbReference type="Proteomes" id="UP000197290"/>
    </source>
</evidence>
<dbReference type="InterPro" id="IPR000835">
    <property type="entry name" value="HTH_MarR-typ"/>
</dbReference>
<dbReference type="PROSITE" id="PS50995">
    <property type="entry name" value="HTH_MARR_2"/>
    <property type="match status" value="1"/>
</dbReference>
<keyword evidence="3" id="KW-1185">Reference proteome</keyword>
<dbReference type="EMBL" id="NBBI01000001">
    <property type="protein sequence ID" value="OWK33823.1"/>
    <property type="molecule type" value="Genomic_DNA"/>
</dbReference>
<dbReference type="GO" id="GO:0003700">
    <property type="term" value="F:DNA-binding transcription factor activity"/>
    <property type="evidence" value="ECO:0007669"/>
    <property type="project" value="InterPro"/>
</dbReference>
<gene>
    <name evidence="2" type="primary">mhqR</name>
    <name evidence="2" type="ORF">SPDO_07110</name>
</gene>
<evidence type="ECO:0000259" key="1">
    <source>
        <dbReference type="PROSITE" id="PS50995"/>
    </source>
</evidence>
<dbReference type="InterPro" id="IPR036388">
    <property type="entry name" value="WH-like_DNA-bd_sf"/>
</dbReference>
<dbReference type="SUPFAM" id="SSF46785">
    <property type="entry name" value="Winged helix' DNA-binding domain"/>
    <property type="match status" value="1"/>
</dbReference>
<accession>A0A245ZVQ3</accession>
<proteinExistence type="predicted"/>
<feature type="domain" description="HTH marR-type" evidence="1">
    <location>
        <begin position="21"/>
        <end position="153"/>
    </location>
</feature>
<comment type="caution">
    <text evidence="2">The sequence shown here is derived from an EMBL/GenBank/DDBJ whole genome shotgun (WGS) entry which is preliminary data.</text>
</comment>
<dbReference type="GO" id="GO:0006950">
    <property type="term" value="P:response to stress"/>
    <property type="evidence" value="ECO:0007669"/>
    <property type="project" value="TreeGrafter"/>
</dbReference>
<dbReference type="AlphaFoldDB" id="A0A245ZVQ3"/>
<organism evidence="2 3">
    <name type="scientific">Sphingomonas dokdonensis</name>
    <dbReference type="NCBI Taxonomy" id="344880"/>
    <lineage>
        <taxon>Bacteria</taxon>
        <taxon>Pseudomonadati</taxon>
        <taxon>Pseudomonadota</taxon>
        <taxon>Alphaproteobacteria</taxon>
        <taxon>Sphingomonadales</taxon>
        <taxon>Sphingomonadaceae</taxon>
        <taxon>Sphingomonas</taxon>
    </lineage>
</organism>
<dbReference type="PANTHER" id="PTHR33164">
    <property type="entry name" value="TRANSCRIPTIONAL REGULATOR, MARR FAMILY"/>
    <property type="match status" value="1"/>
</dbReference>
<dbReference type="Proteomes" id="UP000197290">
    <property type="component" value="Unassembled WGS sequence"/>
</dbReference>
<dbReference type="PANTHER" id="PTHR33164:SF89">
    <property type="entry name" value="MARR FAMILY REGULATORY PROTEIN"/>
    <property type="match status" value="1"/>
</dbReference>
<dbReference type="InterPro" id="IPR039422">
    <property type="entry name" value="MarR/SlyA-like"/>
</dbReference>
<dbReference type="InterPro" id="IPR036390">
    <property type="entry name" value="WH_DNA-bd_sf"/>
</dbReference>
<dbReference type="SMART" id="SM00347">
    <property type="entry name" value="HTH_MARR"/>
    <property type="match status" value="1"/>
</dbReference>
<name>A0A245ZVQ3_9SPHN</name>